<dbReference type="AlphaFoldDB" id="A0A8S2FZE1"/>
<protein>
    <submittedName>
        <fullName evidence="1">Uncharacterized protein</fullName>
    </submittedName>
</protein>
<proteinExistence type="predicted"/>
<accession>A0A8S2FZE1</accession>
<dbReference type="EMBL" id="CAJNOK010045645">
    <property type="protein sequence ID" value="CAF1579940.1"/>
    <property type="molecule type" value="Genomic_DNA"/>
</dbReference>
<reference evidence="1" key="1">
    <citation type="submission" date="2021-02" db="EMBL/GenBank/DDBJ databases">
        <authorList>
            <person name="Nowell W R."/>
        </authorList>
    </citation>
    <scope>NUCLEOTIDE SEQUENCE</scope>
</reference>
<dbReference type="Proteomes" id="UP000677228">
    <property type="component" value="Unassembled WGS sequence"/>
</dbReference>
<gene>
    <name evidence="1" type="ORF">OVA965_LOCUS40900</name>
    <name evidence="2" type="ORF">TMI583_LOCUS42428</name>
</gene>
<sequence>SAVTLCRNCTQIFSLNDTNLILSGCGHNIPAKSCLILISVFSSNEQIEIKFVPETYDQLLLTDSESIWRMTTSIWLDEMKIHRSIEHRCFDDDCSLMSIENALFDNIKKFNGYSTNLWRTLSNILFDEFNDSNSTMDLSCYDGILDDRVSCLKDFCQASGTLSKEPTMSSCSKKKNGIKSSVGVRITSEKLTSVSK</sequence>
<feature type="non-terminal residue" evidence="1">
    <location>
        <position position="1"/>
    </location>
</feature>
<organism evidence="1 3">
    <name type="scientific">Didymodactylos carnosus</name>
    <dbReference type="NCBI Taxonomy" id="1234261"/>
    <lineage>
        <taxon>Eukaryota</taxon>
        <taxon>Metazoa</taxon>
        <taxon>Spiralia</taxon>
        <taxon>Gnathifera</taxon>
        <taxon>Rotifera</taxon>
        <taxon>Eurotatoria</taxon>
        <taxon>Bdelloidea</taxon>
        <taxon>Philodinida</taxon>
        <taxon>Philodinidae</taxon>
        <taxon>Didymodactylos</taxon>
    </lineage>
</organism>
<dbReference type="EMBL" id="CAJOBA010068689">
    <property type="protein sequence ID" value="CAF4378745.1"/>
    <property type="molecule type" value="Genomic_DNA"/>
</dbReference>
<dbReference type="Proteomes" id="UP000682733">
    <property type="component" value="Unassembled WGS sequence"/>
</dbReference>
<evidence type="ECO:0000313" key="1">
    <source>
        <dbReference type="EMBL" id="CAF1579940.1"/>
    </source>
</evidence>
<comment type="caution">
    <text evidence="1">The sequence shown here is derived from an EMBL/GenBank/DDBJ whole genome shotgun (WGS) entry which is preliminary data.</text>
</comment>
<evidence type="ECO:0000313" key="2">
    <source>
        <dbReference type="EMBL" id="CAF4378745.1"/>
    </source>
</evidence>
<evidence type="ECO:0000313" key="3">
    <source>
        <dbReference type="Proteomes" id="UP000677228"/>
    </source>
</evidence>
<name>A0A8S2FZE1_9BILA</name>